<dbReference type="EMBL" id="CP002363">
    <property type="protein sequence ID" value="ADV64727.1"/>
    <property type="molecule type" value="Genomic_DNA"/>
</dbReference>
<dbReference type="eggNOG" id="arCOG01314">
    <property type="taxonomic scope" value="Archaea"/>
</dbReference>
<dbReference type="GeneID" id="10153101"/>
<accession>E8R8A1</accession>
<reference evidence="3" key="1">
    <citation type="submission" date="2010-11" db="EMBL/GenBank/DDBJ databases">
        <title>The complete genome of Desulfurococcus mucosus DSM 2162.</title>
        <authorList>
            <consortium name="US DOE Joint Genome Institute (JGI-PGF)"/>
            <person name="Lucas S."/>
            <person name="Copeland A."/>
            <person name="Lapidus A."/>
            <person name="Bruce D."/>
            <person name="Goodwin L."/>
            <person name="Pitluck S."/>
            <person name="Kyrpides N."/>
            <person name="Mavromatis K."/>
            <person name="Pagani I."/>
            <person name="Ivanova N."/>
            <person name="Ovchinnikova G."/>
            <person name="Chertkov O."/>
            <person name="Held B."/>
            <person name="Brettin T."/>
            <person name="Detter J.C."/>
            <person name="Tapia R."/>
            <person name="Han C."/>
            <person name="Land M."/>
            <person name="Hauser L."/>
            <person name="Markowitz V."/>
            <person name="Cheng J.-F."/>
            <person name="Hugenholtz P."/>
            <person name="Woyke T."/>
            <person name="Wu D."/>
            <person name="Wirth R."/>
            <person name="Bilek Y."/>
            <person name="Hader T."/>
            <person name="Klenk H.-P."/>
            <person name="Eisen J.A."/>
        </authorList>
    </citation>
    <scope>NUCLEOTIDE SEQUENCE [LARGE SCALE GENOMIC DNA]</scope>
    <source>
        <strain evidence="3">ATCC 35584 / DSM 2162 / JCM 9187 / O7/1</strain>
    </source>
</reference>
<dbReference type="AlphaFoldDB" id="E8R8A1"/>
<keyword evidence="3" id="KW-1185">Reference proteome</keyword>
<sequence precursor="true">MPLKTRVVAVFFILLAAAAGLVAASLTSSTRPYSVYNTGGDGASNLAGLPGVMVVADLSGLQGFNPASHVLITGRENPLTPAEAGYLKGFAEKGGVVIAYGSRGFTESLLEALGVGAGVKGAVYDPVYNAGDQGLVNASTVFCGTRVVLEEPYSVSPIGAAAAAAWSSPFSYIDVDGDGSYSPGEPIGSSVVAVRVDAGGGVIIVFPARGVFANSVLHYNKGLLDCIAAGRRVLVDQSEVFRDPAELLRHLIRGQVYSPLHVALLIGLVTLVLYYVYGRH</sequence>
<dbReference type="HOGENOM" id="CLU_989088_0_0_2"/>
<dbReference type="RefSeq" id="WP_013561949.1">
    <property type="nucleotide sequence ID" value="NC_014961.1"/>
</dbReference>
<dbReference type="OrthoDB" id="372296at2157"/>
<evidence type="ECO:0008006" key="4">
    <source>
        <dbReference type="Google" id="ProtNLM"/>
    </source>
</evidence>
<evidence type="ECO:0000313" key="3">
    <source>
        <dbReference type="Proteomes" id="UP000001068"/>
    </source>
</evidence>
<keyword evidence="1" id="KW-0472">Membrane</keyword>
<dbReference type="Proteomes" id="UP000001068">
    <property type="component" value="Chromosome"/>
</dbReference>
<dbReference type="KEGG" id="dmu:Desmu_0408"/>
<feature type="transmembrane region" description="Helical" evidence="1">
    <location>
        <begin position="256"/>
        <end position="277"/>
    </location>
</feature>
<gene>
    <name evidence="2" type="ordered locus">Desmu_0408</name>
</gene>
<organism evidence="2 3">
    <name type="scientific">Desulfurococcus mucosus (strain ATCC 35584 / DSM 2162 / JCM 9187 / O7/1)</name>
    <dbReference type="NCBI Taxonomy" id="765177"/>
    <lineage>
        <taxon>Archaea</taxon>
        <taxon>Thermoproteota</taxon>
        <taxon>Thermoprotei</taxon>
        <taxon>Desulfurococcales</taxon>
        <taxon>Desulfurococcaceae</taxon>
        <taxon>Desulfurococcus</taxon>
    </lineage>
</organism>
<keyword evidence="1" id="KW-0812">Transmembrane</keyword>
<name>E8R8A1_DESM0</name>
<reference evidence="2 3" key="2">
    <citation type="journal article" date="2011" name="Stand. Genomic Sci.">
        <title>Complete genome sequence of Desulfurococcus mucosus type strain (O7/1).</title>
        <authorList>
            <person name="Wirth R."/>
            <person name="Chertkov O."/>
            <person name="Held B."/>
            <person name="Lapidus A."/>
            <person name="Nolan M."/>
            <person name="Lucas S."/>
            <person name="Hammon N."/>
            <person name="Deshpande S."/>
            <person name="Cheng J.F."/>
            <person name="Tapia R."/>
            <person name="Han C."/>
            <person name="Goodwin L."/>
            <person name="Pitluck S."/>
            <person name="Liolios K."/>
            <person name="Ioanna P."/>
            <person name="Ivanova N."/>
            <person name="Mavromatis K."/>
            <person name="Mikhailova N."/>
            <person name="Pati A."/>
            <person name="Chen A."/>
            <person name="Palaniappan K."/>
            <person name="Land M."/>
            <person name="Hauser L."/>
            <person name="Chang Y.J."/>
            <person name="Jeffries C.D."/>
            <person name="Bilek Y."/>
            <person name="Hader T."/>
            <person name="Rohde M."/>
            <person name="Spring S."/>
            <person name="Sikorski J."/>
            <person name="Goker M."/>
            <person name="Woyke T."/>
            <person name="Bristow J."/>
            <person name="Eisen J.A."/>
            <person name="Markowitz V."/>
            <person name="Hugenholtz P."/>
            <person name="Kyrpides N.C."/>
            <person name="Klenk H.P."/>
        </authorList>
    </citation>
    <scope>NUCLEOTIDE SEQUENCE [LARGE SCALE GENOMIC DNA]</scope>
    <source>
        <strain evidence="3">ATCC 35584 / DSM 2162 / JCM 9187 / O7/1</strain>
    </source>
</reference>
<keyword evidence="1" id="KW-1133">Transmembrane helix</keyword>
<protein>
    <recommendedName>
        <fullName evidence="4">DUF4350 domain-containing protein</fullName>
    </recommendedName>
</protein>
<evidence type="ECO:0000256" key="1">
    <source>
        <dbReference type="SAM" id="Phobius"/>
    </source>
</evidence>
<dbReference type="STRING" id="765177.Desmu_0408"/>
<proteinExistence type="predicted"/>
<evidence type="ECO:0000313" key="2">
    <source>
        <dbReference type="EMBL" id="ADV64727.1"/>
    </source>
</evidence>